<gene>
    <name evidence="1" type="ORF">GGQ92_002756</name>
</gene>
<dbReference type="InterPro" id="IPR019700">
    <property type="entry name" value="Sigma-G_inhibitor_Gin"/>
</dbReference>
<sequence length="58" mass="6826">MNLKKCGICDEEKDNGIFIYHMYICEACEKKIVTTDVDNKEYQLFVEKLKGINQTYTI</sequence>
<keyword evidence="2" id="KW-1185">Reference proteome</keyword>
<dbReference type="RefSeq" id="WP_184250042.1">
    <property type="nucleotide sequence ID" value="NZ_BAAACU010000061.1"/>
</dbReference>
<comment type="caution">
    <text evidence="1">The sequence shown here is derived from an EMBL/GenBank/DDBJ whole genome shotgun (WGS) entry which is preliminary data.</text>
</comment>
<dbReference type="EMBL" id="JACHON010000019">
    <property type="protein sequence ID" value="MBB6513937.1"/>
    <property type="molecule type" value="Genomic_DNA"/>
</dbReference>
<evidence type="ECO:0000313" key="2">
    <source>
        <dbReference type="Proteomes" id="UP000572212"/>
    </source>
</evidence>
<organism evidence="1 2">
    <name type="scientific">Gracilibacillus halotolerans</name>
    <dbReference type="NCBI Taxonomy" id="74386"/>
    <lineage>
        <taxon>Bacteria</taxon>
        <taxon>Bacillati</taxon>
        <taxon>Bacillota</taxon>
        <taxon>Bacilli</taxon>
        <taxon>Bacillales</taxon>
        <taxon>Bacillaceae</taxon>
        <taxon>Gracilibacillus</taxon>
    </lineage>
</organism>
<reference evidence="1 2" key="1">
    <citation type="submission" date="2020-08" db="EMBL/GenBank/DDBJ databases">
        <title>Genomic Encyclopedia of Type Strains, Phase IV (KMG-IV): sequencing the most valuable type-strain genomes for metagenomic binning, comparative biology and taxonomic classification.</title>
        <authorList>
            <person name="Goeker M."/>
        </authorList>
    </citation>
    <scope>NUCLEOTIDE SEQUENCE [LARGE SCALE GENOMIC DNA]</scope>
    <source>
        <strain evidence="1 2">DSM 11805</strain>
    </source>
</reference>
<name>A0A841RQ06_9BACI</name>
<evidence type="ECO:0000313" key="1">
    <source>
        <dbReference type="EMBL" id="MBB6513937.1"/>
    </source>
</evidence>
<dbReference type="InterPro" id="IPR013083">
    <property type="entry name" value="Znf_RING/FYVE/PHD"/>
</dbReference>
<dbReference type="Gene3D" id="3.30.40.10">
    <property type="entry name" value="Zinc/RING finger domain, C3HC4 (zinc finger)"/>
    <property type="match status" value="1"/>
</dbReference>
<protein>
    <submittedName>
        <fullName evidence="1">Uncharacterized protein YlaI</fullName>
    </submittedName>
</protein>
<proteinExistence type="predicted"/>
<dbReference type="Pfam" id="PF10764">
    <property type="entry name" value="Gin"/>
    <property type="match status" value="1"/>
</dbReference>
<dbReference type="AlphaFoldDB" id="A0A841RQ06"/>
<dbReference type="Proteomes" id="UP000572212">
    <property type="component" value="Unassembled WGS sequence"/>
</dbReference>
<accession>A0A841RQ06</accession>